<gene>
    <name evidence="9" type="ORF">EV213_104256</name>
</gene>
<accession>A0A4R6U448</accession>
<feature type="transmembrane region" description="Helical" evidence="7">
    <location>
        <begin position="312"/>
        <end position="330"/>
    </location>
</feature>
<evidence type="ECO:0000313" key="10">
    <source>
        <dbReference type="Proteomes" id="UP000295632"/>
    </source>
</evidence>
<organism evidence="9 10">
    <name type="scientific">Aureibacillus halotolerans</name>
    <dbReference type="NCBI Taxonomy" id="1508390"/>
    <lineage>
        <taxon>Bacteria</taxon>
        <taxon>Bacillati</taxon>
        <taxon>Bacillota</taxon>
        <taxon>Bacilli</taxon>
        <taxon>Bacillales</taxon>
        <taxon>Bacillaceae</taxon>
        <taxon>Aureibacillus</taxon>
    </lineage>
</organism>
<dbReference type="SUPFAM" id="SSF103473">
    <property type="entry name" value="MFS general substrate transporter"/>
    <property type="match status" value="1"/>
</dbReference>
<feature type="domain" description="Major facilitator superfamily (MFS) profile" evidence="8">
    <location>
        <begin position="247"/>
        <end position="434"/>
    </location>
</feature>
<feature type="transmembrane region" description="Helical" evidence="7">
    <location>
        <begin position="281"/>
        <end position="300"/>
    </location>
</feature>
<evidence type="ECO:0000256" key="1">
    <source>
        <dbReference type="ARBA" id="ARBA00004651"/>
    </source>
</evidence>
<evidence type="ECO:0000256" key="5">
    <source>
        <dbReference type="ARBA" id="ARBA00022989"/>
    </source>
</evidence>
<dbReference type="GO" id="GO:0005886">
    <property type="term" value="C:plasma membrane"/>
    <property type="evidence" value="ECO:0007669"/>
    <property type="project" value="UniProtKB-SubCell"/>
</dbReference>
<keyword evidence="4 7" id="KW-0812">Transmembrane</keyword>
<dbReference type="OrthoDB" id="2287060at2"/>
<feature type="transmembrane region" description="Helical" evidence="7">
    <location>
        <begin position="372"/>
        <end position="390"/>
    </location>
</feature>
<keyword evidence="6 7" id="KW-0472">Membrane</keyword>
<feature type="transmembrane region" description="Helical" evidence="7">
    <location>
        <begin position="67"/>
        <end position="87"/>
    </location>
</feature>
<dbReference type="PROSITE" id="PS50850">
    <property type="entry name" value="MFS"/>
    <property type="match status" value="1"/>
</dbReference>
<dbReference type="InterPro" id="IPR036259">
    <property type="entry name" value="MFS_trans_sf"/>
</dbReference>
<sequence>MATCLRSFCFEPLADGNYQSVGGFFMCSLRHNRNFVRLFLGRLITNIGDSVYYIAAMWLAYDLGGSVFYSGLAGFLTLLPEAFTVFVGPLVDRLSLKKVFTTTSLLQGLLLLIVPLLYVTDSLNVWGVLVLMPLITTMELFHSPAESALLPKIVVKNQLVKANSAMAAAGQGTELLFNSLAGVLVVLLGAVSLYVIDAILFFIAVFLYAGLKLPRQQTVATAMTFSQQISTYRSELKEGLAYVAQPKILNMLLPLMLINAAYSATLVVFPALAKTLGGPDVYGWMMATLAGGMLVGTLLSSFVAERMAMGKAVIGGYSLTGLCWLAVPVVGDEALFAVLLCFFFASVPVGATNILFFSYFQTTPPGHLVGRVAAVINSLIVLATPLGALLGGVLGEWMGSDIILVMNGVTFLFLACYWLSFQNLRRLPKVNLEE</sequence>
<feature type="transmembrane region" description="Helical" evidence="7">
    <location>
        <begin position="180"/>
        <end position="208"/>
    </location>
</feature>
<dbReference type="Proteomes" id="UP000295632">
    <property type="component" value="Unassembled WGS sequence"/>
</dbReference>
<comment type="subcellular location">
    <subcellularLocation>
        <location evidence="1">Cell membrane</location>
        <topology evidence="1">Multi-pass membrane protein</topology>
    </subcellularLocation>
</comment>
<dbReference type="Gene3D" id="1.20.1250.20">
    <property type="entry name" value="MFS general substrate transporter like domains"/>
    <property type="match status" value="1"/>
</dbReference>
<keyword evidence="2" id="KW-0813">Transport</keyword>
<feature type="transmembrane region" description="Helical" evidence="7">
    <location>
        <begin position="99"/>
        <end position="119"/>
    </location>
</feature>
<dbReference type="PANTHER" id="PTHR23513">
    <property type="entry name" value="INTEGRAL MEMBRANE EFFLUX PROTEIN-RELATED"/>
    <property type="match status" value="1"/>
</dbReference>
<dbReference type="PANTHER" id="PTHR23513:SF6">
    <property type="entry name" value="MAJOR FACILITATOR SUPERFAMILY ASSOCIATED DOMAIN-CONTAINING PROTEIN"/>
    <property type="match status" value="1"/>
</dbReference>
<dbReference type="InterPro" id="IPR011701">
    <property type="entry name" value="MFS"/>
</dbReference>
<evidence type="ECO:0000256" key="2">
    <source>
        <dbReference type="ARBA" id="ARBA00022448"/>
    </source>
</evidence>
<evidence type="ECO:0000259" key="8">
    <source>
        <dbReference type="PROSITE" id="PS50850"/>
    </source>
</evidence>
<evidence type="ECO:0000256" key="3">
    <source>
        <dbReference type="ARBA" id="ARBA00022475"/>
    </source>
</evidence>
<name>A0A4R6U448_9BACI</name>
<evidence type="ECO:0000256" key="4">
    <source>
        <dbReference type="ARBA" id="ARBA00022692"/>
    </source>
</evidence>
<comment type="caution">
    <text evidence="9">The sequence shown here is derived from an EMBL/GenBank/DDBJ whole genome shotgun (WGS) entry which is preliminary data.</text>
</comment>
<dbReference type="EMBL" id="SNYJ01000004">
    <property type="protein sequence ID" value="TDQ41258.1"/>
    <property type="molecule type" value="Genomic_DNA"/>
</dbReference>
<evidence type="ECO:0000256" key="6">
    <source>
        <dbReference type="ARBA" id="ARBA00023136"/>
    </source>
</evidence>
<feature type="transmembrane region" description="Helical" evidence="7">
    <location>
        <begin position="248"/>
        <end position="269"/>
    </location>
</feature>
<feature type="transmembrane region" description="Helical" evidence="7">
    <location>
        <begin position="39"/>
        <end position="61"/>
    </location>
</feature>
<feature type="transmembrane region" description="Helical" evidence="7">
    <location>
        <begin position="336"/>
        <end position="360"/>
    </location>
</feature>
<dbReference type="Pfam" id="PF07690">
    <property type="entry name" value="MFS_1"/>
    <property type="match status" value="1"/>
</dbReference>
<evidence type="ECO:0000256" key="7">
    <source>
        <dbReference type="SAM" id="Phobius"/>
    </source>
</evidence>
<dbReference type="AlphaFoldDB" id="A0A4R6U448"/>
<feature type="transmembrane region" description="Helical" evidence="7">
    <location>
        <begin position="402"/>
        <end position="421"/>
    </location>
</feature>
<evidence type="ECO:0000313" key="9">
    <source>
        <dbReference type="EMBL" id="TDQ41258.1"/>
    </source>
</evidence>
<dbReference type="GO" id="GO:0022857">
    <property type="term" value="F:transmembrane transporter activity"/>
    <property type="evidence" value="ECO:0007669"/>
    <property type="project" value="InterPro"/>
</dbReference>
<reference evidence="9 10" key="1">
    <citation type="submission" date="2019-03" db="EMBL/GenBank/DDBJ databases">
        <title>Genomic Encyclopedia of Type Strains, Phase IV (KMG-IV): sequencing the most valuable type-strain genomes for metagenomic binning, comparative biology and taxonomic classification.</title>
        <authorList>
            <person name="Goeker M."/>
        </authorList>
    </citation>
    <scope>NUCLEOTIDE SEQUENCE [LARGE SCALE GENOMIC DNA]</scope>
    <source>
        <strain evidence="9 10">DSM 28697</strain>
    </source>
</reference>
<proteinExistence type="predicted"/>
<protein>
    <submittedName>
        <fullName evidence="9">Transmembrane secretion effector</fullName>
    </submittedName>
</protein>
<keyword evidence="3" id="KW-1003">Cell membrane</keyword>
<keyword evidence="5 7" id="KW-1133">Transmembrane helix</keyword>
<dbReference type="InterPro" id="IPR020846">
    <property type="entry name" value="MFS_dom"/>
</dbReference>
<dbReference type="CDD" id="cd06173">
    <property type="entry name" value="MFS_MefA_like"/>
    <property type="match status" value="1"/>
</dbReference>
<keyword evidence="10" id="KW-1185">Reference proteome</keyword>